<dbReference type="Gene3D" id="1.25.40.10">
    <property type="entry name" value="Tetratricopeptide repeat domain"/>
    <property type="match status" value="2"/>
</dbReference>
<dbReference type="InterPro" id="IPR007492">
    <property type="entry name" value="LytTR_DNA-bd_dom"/>
</dbReference>
<sequence>MKRILGAVLGLLVTYGAYAQGEKEKWVEASLQDIRNPKVLDSIAQGLLQYTDDSVALGRAYFLKGLAGTFSANPTEAAKNFKKSLSHLKEGEHYDDRFNYEVVLKNLGISYYRIRQFESGDSSFHILRRLAMEDQDSLQYAVAIKNMANALMMRESYDSAVVLMKETALIQQRIDYQGIALTYLSLGSLYGRIHQEEEALRWFQKALKNSNKVPDRNIEARSYNNIAVAHRALGNFDSAIYYLHKALTIHQEMGSLFDQVEVLANLSRNYSKLAAWDTAQVYLDSAYSLMPPRGRGRGRTLENLWMLSLSMANNKGDYEAGAPYFDSIRQSPNQNYFLNDPEYLEAFAHHFELKGEADSALKYLRLSKQKQAELGQKRDAAKIKQASNEIEMAALRGQQEEKVRSYKMALMVVLVFLALGSLIFWLSRKKAKRITSEREAEEAEAARLSAEALSNITKLESAKFSLIDEHQAPEPELPSQLRLKSKAVINIEDLIYLESDGHYVNLFLKNRKNPEVERSTLKAMEEQLSGHDFIRIHRSYLVQASFLKAVYATKVLLEDGKELPVSRTYKEDLKKRFEGEA</sequence>
<evidence type="ECO:0000256" key="1">
    <source>
        <dbReference type="PROSITE-ProRule" id="PRU00339"/>
    </source>
</evidence>
<dbReference type="Pfam" id="PF04397">
    <property type="entry name" value="LytTR"/>
    <property type="match status" value="1"/>
</dbReference>
<evidence type="ECO:0000313" key="4">
    <source>
        <dbReference type="EMBL" id="QNR25011.1"/>
    </source>
</evidence>
<dbReference type="RefSeq" id="WP_210759537.1">
    <property type="nucleotide sequence ID" value="NZ_CP060139.1"/>
</dbReference>
<dbReference type="InterPro" id="IPR011990">
    <property type="entry name" value="TPR-like_helical_dom_sf"/>
</dbReference>
<keyword evidence="2" id="KW-0472">Membrane</keyword>
<organism evidence="4 5">
    <name type="scientific">Croceimicrobium hydrocarbonivorans</name>
    <dbReference type="NCBI Taxonomy" id="2761580"/>
    <lineage>
        <taxon>Bacteria</taxon>
        <taxon>Pseudomonadati</taxon>
        <taxon>Bacteroidota</taxon>
        <taxon>Flavobacteriia</taxon>
        <taxon>Flavobacteriales</taxon>
        <taxon>Owenweeksiaceae</taxon>
        <taxon>Croceimicrobium</taxon>
    </lineage>
</organism>
<dbReference type="KEGG" id="chyd:H4K34_03970"/>
<keyword evidence="5" id="KW-1185">Reference proteome</keyword>
<protein>
    <submittedName>
        <fullName evidence="4">LytTR family transcriptional regulator</fullName>
    </submittedName>
</protein>
<dbReference type="InterPro" id="IPR019734">
    <property type="entry name" value="TPR_rpt"/>
</dbReference>
<evidence type="ECO:0000259" key="3">
    <source>
        <dbReference type="PROSITE" id="PS50930"/>
    </source>
</evidence>
<dbReference type="PROSITE" id="PS50005">
    <property type="entry name" value="TPR"/>
    <property type="match status" value="2"/>
</dbReference>
<dbReference type="GO" id="GO:0003677">
    <property type="term" value="F:DNA binding"/>
    <property type="evidence" value="ECO:0007669"/>
    <property type="project" value="InterPro"/>
</dbReference>
<dbReference type="Pfam" id="PF13424">
    <property type="entry name" value="TPR_12"/>
    <property type="match status" value="2"/>
</dbReference>
<feature type="transmembrane region" description="Helical" evidence="2">
    <location>
        <begin position="408"/>
        <end position="426"/>
    </location>
</feature>
<keyword evidence="2" id="KW-0812">Transmembrane</keyword>
<proteinExistence type="predicted"/>
<evidence type="ECO:0000256" key="2">
    <source>
        <dbReference type="SAM" id="Phobius"/>
    </source>
</evidence>
<dbReference type="Gene3D" id="2.40.50.1020">
    <property type="entry name" value="LytTr DNA-binding domain"/>
    <property type="match status" value="1"/>
</dbReference>
<dbReference type="PANTHER" id="PTHR10098:SF108">
    <property type="entry name" value="TETRATRICOPEPTIDE REPEAT PROTEIN 28"/>
    <property type="match status" value="1"/>
</dbReference>
<accession>A0A7H0VH13</accession>
<dbReference type="SUPFAM" id="SSF48452">
    <property type="entry name" value="TPR-like"/>
    <property type="match status" value="2"/>
</dbReference>
<dbReference type="AlphaFoldDB" id="A0A7H0VH13"/>
<reference evidence="4 5" key="1">
    <citation type="submission" date="2020-08" db="EMBL/GenBank/DDBJ databases">
        <title>Croceimicrobium hydrocarbonivorans gen. nov., sp. nov., a novel marine bacterium isolated from a bacterial consortium that degrades polyethylene terephthalate.</title>
        <authorList>
            <person name="Liu R."/>
        </authorList>
    </citation>
    <scope>NUCLEOTIDE SEQUENCE [LARGE SCALE GENOMIC DNA]</scope>
    <source>
        <strain evidence="4 5">A20-9</strain>
    </source>
</reference>
<feature type="repeat" description="TPR" evidence="1">
    <location>
        <begin position="220"/>
        <end position="253"/>
    </location>
</feature>
<feature type="domain" description="HTH LytTR-type" evidence="3">
    <location>
        <begin position="488"/>
        <end position="579"/>
    </location>
</feature>
<dbReference type="SMART" id="SM00028">
    <property type="entry name" value="TPR"/>
    <property type="match status" value="3"/>
</dbReference>
<name>A0A7H0VH13_9FLAO</name>
<dbReference type="PROSITE" id="PS50930">
    <property type="entry name" value="HTH_LYTTR"/>
    <property type="match status" value="1"/>
</dbReference>
<dbReference type="Proteomes" id="UP000516305">
    <property type="component" value="Chromosome"/>
</dbReference>
<dbReference type="PANTHER" id="PTHR10098">
    <property type="entry name" value="RAPSYN-RELATED"/>
    <property type="match status" value="1"/>
</dbReference>
<evidence type="ECO:0000313" key="5">
    <source>
        <dbReference type="Proteomes" id="UP000516305"/>
    </source>
</evidence>
<gene>
    <name evidence="4" type="ORF">H4K34_03970</name>
</gene>
<feature type="repeat" description="TPR" evidence="1">
    <location>
        <begin position="180"/>
        <end position="213"/>
    </location>
</feature>
<dbReference type="EMBL" id="CP060139">
    <property type="protein sequence ID" value="QNR25011.1"/>
    <property type="molecule type" value="Genomic_DNA"/>
</dbReference>
<keyword evidence="2" id="KW-1133">Transmembrane helix</keyword>
<keyword evidence="1" id="KW-0802">TPR repeat</keyword>
<dbReference type="SMART" id="SM00850">
    <property type="entry name" value="LytTR"/>
    <property type="match status" value="1"/>
</dbReference>